<dbReference type="PANTHER" id="PTHR39419">
    <property type="entry name" value="SLL0814 PROTEIN"/>
    <property type="match status" value="1"/>
</dbReference>
<dbReference type="Proteomes" id="UP000193431">
    <property type="component" value="Chromosome"/>
</dbReference>
<dbReference type="OrthoDB" id="9811293at2"/>
<dbReference type="RefSeq" id="WP_085765364.1">
    <property type="nucleotide sequence ID" value="NZ_CP019344.1"/>
</dbReference>
<keyword evidence="3" id="KW-1185">Reference proteome</keyword>
<dbReference type="EMBL" id="CP019344">
    <property type="protein sequence ID" value="ARN76562.1"/>
    <property type="molecule type" value="Genomic_DNA"/>
</dbReference>
<dbReference type="AlphaFoldDB" id="A0A1W6MG60"/>
<keyword evidence="1" id="KW-0472">Membrane</keyword>
<dbReference type="PANTHER" id="PTHR39419:SF1">
    <property type="entry name" value="SLL0814 PROTEIN"/>
    <property type="match status" value="1"/>
</dbReference>
<feature type="transmembrane region" description="Helical" evidence="1">
    <location>
        <begin position="34"/>
        <end position="51"/>
    </location>
</feature>
<name>A0A1W6MG60_9FLAO</name>
<evidence type="ECO:0000313" key="2">
    <source>
        <dbReference type="EMBL" id="ARN76562.1"/>
    </source>
</evidence>
<evidence type="ECO:0000256" key="1">
    <source>
        <dbReference type="SAM" id="Phobius"/>
    </source>
</evidence>
<evidence type="ECO:0000313" key="3">
    <source>
        <dbReference type="Proteomes" id="UP000193431"/>
    </source>
</evidence>
<accession>A0A1W6MG60</accession>
<feature type="transmembrane region" description="Helical" evidence="1">
    <location>
        <begin position="96"/>
        <end position="114"/>
    </location>
</feature>
<sequence length="207" mass="23161">MIKKAALIFLWVVHISALIGIALGQADFFLPKSPFTLIYITVLCIGLIPVLSRKSLLLFALFFTTGFVVEWIGVHTGFLFGEYYYGKNFGPKIDKIPILIGANWAVLTTVTHIISQKVASNVYLKAALGASLMVLLDFFLEQVCDFAGFWHFEGGAGWFNYVCWWIIAFVLHIVAGRYKLKGDFTSALNIYSVQLVFAAALWFIITT</sequence>
<feature type="transmembrane region" description="Helical" evidence="1">
    <location>
        <begin position="158"/>
        <end position="175"/>
    </location>
</feature>
<protein>
    <recommendedName>
        <fullName evidence="4">Carotenoid biosynthesis protein</fullName>
    </recommendedName>
</protein>
<keyword evidence="1" id="KW-0812">Transmembrane</keyword>
<feature type="transmembrane region" description="Helical" evidence="1">
    <location>
        <begin position="56"/>
        <end position="76"/>
    </location>
</feature>
<proteinExistence type="predicted"/>
<dbReference type="Pfam" id="PF04240">
    <property type="entry name" value="Caroten_synth"/>
    <property type="match status" value="1"/>
</dbReference>
<organism evidence="2 3">
    <name type="scientific">Nonlabens spongiae</name>
    <dbReference type="NCBI Taxonomy" id="331648"/>
    <lineage>
        <taxon>Bacteria</taxon>
        <taxon>Pseudomonadati</taxon>
        <taxon>Bacteroidota</taxon>
        <taxon>Flavobacteriia</taxon>
        <taxon>Flavobacteriales</taxon>
        <taxon>Flavobacteriaceae</taxon>
        <taxon>Nonlabens</taxon>
    </lineage>
</organism>
<evidence type="ECO:0008006" key="4">
    <source>
        <dbReference type="Google" id="ProtNLM"/>
    </source>
</evidence>
<feature type="transmembrane region" description="Helical" evidence="1">
    <location>
        <begin position="187"/>
        <end position="205"/>
    </location>
</feature>
<feature type="transmembrane region" description="Helical" evidence="1">
    <location>
        <begin position="126"/>
        <end position="152"/>
    </location>
</feature>
<keyword evidence="1" id="KW-1133">Transmembrane helix</keyword>
<reference evidence="2 3" key="1">
    <citation type="submission" date="2016-11" db="EMBL/GenBank/DDBJ databases">
        <title>Trade-off between light-utilization and light-protection in marine flavobacteria.</title>
        <authorList>
            <person name="Kumagai Y."/>
        </authorList>
    </citation>
    <scope>NUCLEOTIDE SEQUENCE [LARGE SCALE GENOMIC DNA]</scope>
    <source>
        <strain evidence="2 3">JCM 13191</strain>
    </source>
</reference>
<gene>
    <name evidence="2" type="ORF">BST97_00270</name>
</gene>
<dbReference type="InterPro" id="IPR007354">
    <property type="entry name" value="CruF-like"/>
</dbReference>
<dbReference type="STRING" id="331648.BST97_00270"/>